<feature type="binding site" evidence="7">
    <location>
        <position position="128"/>
    </location>
    <ligand>
        <name>Zn(2+)</name>
        <dbReference type="ChEBI" id="CHEBI:29105"/>
        <note>catalytic</note>
    </ligand>
</feature>
<keyword evidence="2 7" id="KW-0540">Nuclease</keyword>
<proteinExistence type="inferred from homology"/>
<organism evidence="8 9">
    <name type="scientific">Pseudodesulfovibrio portus</name>
    <dbReference type="NCBI Taxonomy" id="231439"/>
    <lineage>
        <taxon>Bacteria</taxon>
        <taxon>Pseudomonadati</taxon>
        <taxon>Thermodesulfobacteriota</taxon>
        <taxon>Desulfovibrionia</taxon>
        <taxon>Desulfovibrionales</taxon>
        <taxon>Desulfovibrionaceae</taxon>
    </lineage>
</organism>
<feature type="binding site" evidence="7">
    <location>
        <position position="118"/>
    </location>
    <ligand>
        <name>Zn(2+)</name>
        <dbReference type="ChEBI" id="CHEBI:29105"/>
        <note>catalytic</note>
    </ligand>
</feature>
<keyword evidence="3 7" id="KW-0479">Metal-binding</keyword>
<dbReference type="RefSeq" id="WP_264983174.1">
    <property type="nucleotide sequence ID" value="NZ_AP026708.1"/>
</dbReference>
<comment type="subcellular location">
    <subcellularLocation>
        <location evidence="7">Cytoplasm</location>
    </subcellularLocation>
</comment>
<keyword evidence="7" id="KW-0963">Cytoplasm</keyword>
<dbReference type="Pfam" id="PF02130">
    <property type="entry name" value="YbeY"/>
    <property type="match status" value="1"/>
</dbReference>
<dbReference type="InterPro" id="IPR002036">
    <property type="entry name" value="YbeY"/>
</dbReference>
<feature type="binding site" evidence="7">
    <location>
        <position position="122"/>
    </location>
    <ligand>
        <name>Zn(2+)</name>
        <dbReference type="ChEBI" id="CHEBI:29105"/>
        <note>catalytic</note>
    </ligand>
</feature>
<keyword evidence="7" id="KW-0690">Ribosome biogenesis</keyword>
<comment type="function">
    <text evidence="7">Single strand-specific metallo-endoribonuclease involved in late-stage 70S ribosome quality control and in maturation of the 3' terminus of the 16S rRNA.</text>
</comment>
<dbReference type="Gene3D" id="3.40.390.30">
    <property type="entry name" value="Metalloproteases ('zincins'), catalytic domain"/>
    <property type="match status" value="1"/>
</dbReference>
<dbReference type="PROSITE" id="PS01306">
    <property type="entry name" value="UPF0054"/>
    <property type="match status" value="1"/>
</dbReference>
<evidence type="ECO:0000256" key="5">
    <source>
        <dbReference type="ARBA" id="ARBA00022801"/>
    </source>
</evidence>
<evidence type="ECO:0000313" key="9">
    <source>
        <dbReference type="Proteomes" id="UP001061361"/>
    </source>
</evidence>
<dbReference type="PANTHER" id="PTHR46986">
    <property type="entry name" value="ENDORIBONUCLEASE YBEY, CHLOROPLASTIC"/>
    <property type="match status" value="1"/>
</dbReference>
<dbReference type="InterPro" id="IPR023091">
    <property type="entry name" value="MetalPrtase_cat_dom_sf_prd"/>
</dbReference>
<dbReference type="HAMAP" id="MF_00009">
    <property type="entry name" value="Endoribonucl_YbeY"/>
    <property type="match status" value="1"/>
</dbReference>
<comment type="cofactor">
    <cofactor evidence="7">
        <name>Zn(2+)</name>
        <dbReference type="ChEBI" id="CHEBI:29105"/>
    </cofactor>
    <text evidence="7">Binds 1 zinc ion.</text>
</comment>
<gene>
    <name evidence="7 8" type="primary">ybeY</name>
    <name evidence="8" type="ORF">JCM14722_06580</name>
</gene>
<dbReference type="NCBIfam" id="TIGR00043">
    <property type="entry name" value="rRNA maturation RNase YbeY"/>
    <property type="match status" value="1"/>
</dbReference>
<accession>A0ABM8ANZ5</accession>
<evidence type="ECO:0000313" key="8">
    <source>
        <dbReference type="EMBL" id="BDQ33116.1"/>
    </source>
</evidence>
<dbReference type="EC" id="3.1.-.-" evidence="7"/>
<evidence type="ECO:0000256" key="2">
    <source>
        <dbReference type="ARBA" id="ARBA00022722"/>
    </source>
</evidence>
<keyword evidence="9" id="KW-1185">Reference proteome</keyword>
<protein>
    <recommendedName>
        <fullName evidence="7">Endoribonuclease YbeY</fullName>
        <ecNumber evidence="7">3.1.-.-</ecNumber>
    </recommendedName>
</protein>
<keyword evidence="7" id="KW-0698">rRNA processing</keyword>
<evidence type="ECO:0000256" key="7">
    <source>
        <dbReference type="HAMAP-Rule" id="MF_00009"/>
    </source>
</evidence>
<keyword evidence="6 7" id="KW-0862">Zinc</keyword>
<name>A0ABM8ANZ5_9BACT</name>
<dbReference type="Proteomes" id="UP001061361">
    <property type="component" value="Chromosome"/>
</dbReference>
<evidence type="ECO:0000256" key="4">
    <source>
        <dbReference type="ARBA" id="ARBA00022759"/>
    </source>
</evidence>
<evidence type="ECO:0000256" key="1">
    <source>
        <dbReference type="ARBA" id="ARBA00010875"/>
    </source>
</evidence>
<sequence length="152" mass="16388">MGAVKIVKATRLDPRFPLSRRELAAVCDTILDALDLVGRTFTLTLTDDRNIAAVNSAFLGCTGPTNVLSFPADDGDETAVRVDGDDLGELVLSVDTLARETELYGQEPIEHLARLLAHGILHLAGFDHGQAMFDLTDAAVDRVIMEAADRLN</sequence>
<dbReference type="InterPro" id="IPR020549">
    <property type="entry name" value="YbeY_CS"/>
</dbReference>
<evidence type="ECO:0000256" key="6">
    <source>
        <dbReference type="ARBA" id="ARBA00022833"/>
    </source>
</evidence>
<keyword evidence="5 7" id="KW-0378">Hydrolase</keyword>
<reference evidence="8" key="1">
    <citation type="submission" date="2022-08" db="EMBL/GenBank/DDBJ databases">
        <title>Genome Sequence of the sulphate-reducing bacterium, Pseudodesulfovibrio portus JCM14722.</title>
        <authorList>
            <person name="Kondo R."/>
            <person name="Kataoka T."/>
        </authorList>
    </citation>
    <scope>NUCLEOTIDE SEQUENCE</scope>
    <source>
        <strain evidence="8">JCM 14722</strain>
    </source>
</reference>
<evidence type="ECO:0000256" key="3">
    <source>
        <dbReference type="ARBA" id="ARBA00022723"/>
    </source>
</evidence>
<dbReference type="PANTHER" id="PTHR46986:SF1">
    <property type="entry name" value="ENDORIBONUCLEASE YBEY, CHLOROPLASTIC"/>
    <property type="match status" value="1"/>
</dbReference>
<keyword evidence="4 7" id="KW-0255">Endonuclease</keyword>
<dbReference type="SUPFAM" id="SSF55486">
    <property type="entry name" value="Metalloproteases ('zincins'), catalytic domain"/>
    <property type="match status" value="1"/>
</dbReference>
<comment type="similarity">
    <text evidence="1 7">Belongs to the endoribonuclease YbeY family.</text>
</comment>
<dbReference type="EMBL" id="AP026708">
    <property type="protein sequence ID" value="BDQ33116.1"/>
    <property type="molecule type" value="Genomic_DNA"/>
</dbReference>